<dbReference type="Proteomes" id="UP000005466">
    <property type="component" value="Unassembled WGS sequence"/>
</dbReference>
<dbReference type="EMBL" id="ADWY01002243">
    <property type="protein sequence ID" value="EGH17978.1"/>
    <property type="molecule type" value="Genomic_DNA"/>
</dbReference>
<feature type="non-terminal residue" evidence="1">
    <location>
        <position position="71"/>
    </location>
</feature>
<comment type="caution">
    <text evidence="1">The sequence shown here is derived from an EMBL/GenBank/DDBJ whole genome shotgun (WGS) entry which is preliminary data.</text>
</comment>
<organism evidence="1 2">
    <name type="scientific">Pseudomonas savastanoi pv. glycinea str. race 4</name>
    <dbReference type="NCBI Taxonomy" id="875330"/>
    <lineage>
        <taxon>Bacteria</taxon>
        <taxon>Pseudomonadati</taxon>
        <taxon>Pseudomonadota</taxon>
        <taxon>Gammaproteobacteria</taxon>
        <taxon>Pseudomonadales</taxon>
        <taxon>Pseudomonadaceae</taxon>
        <taxon>Pseudomonas</taxon>
    </lineage>
</organism>
<dbReference type="HOGENOM" id="CLU_2746182_0_0_6"/>
<sequence length="71" mass="7913">MNSLLSPGMRLMGHFGFARKFQVLFLLFMLPLAGSAWVITKEYSNKLDVISGEQSGVRQLLALDDLNIELA</sequence>
<evidence type="ECO:0000313" key="1">
    <source>
        <dbReference type="EMBL" id="EGH17978.1"/>
    </source>
</evidence>
<evidence type="ECO:0000313" key="2">
    <source>
        <dbReference type="Proteomes" id="UP000005466"/>
    </source>
</evidence>
<gene>
    <name evidence="1" type="ORF">Pgy4_34026</name>
</gene>
<reference evidence="1 2" key="1">
    <citation type="journal article" date="2011" name="PLoS Pathog.">
        <title>Dynamic evolution of pathogenicity revealed by sequencing and comparative genomics of 19 Pseudomonas syringae isolates.</title>
        <authorList>
            <person name="Baltrus D.A."/>
            <person name="Nishimura M.T."/>
            <person name="Romanchuk A."/>
            <person name="Chang J.H."/>
            <person name="Mukhtar M.S."/>
            <person name="Cherkis K."/>
            <person name="Roach J."/>
            <person name="Grant S.R."/>
            <person name="Jones C.D."/>
            <person name="Dangl J.L."/>
        </authorList>
    </citation>
    <scope>NUCLEOTIDE SEQUENCE [LARGE SCALE GENOMIC DNA]</scope>
    <source>
        <strain evidence="2">race 4</strain>
    </source>
</reference>
<dbReference type="AlphaFoldDB" id="F3CFD6"/>
<name>F3CFD6_PSESG</name>
<accession>F3CFD6</accession>
<proteinExistence type="predicted"/>
<protein>
    <submittedName>
        <fullName evidence="1">Methyl-accepting chemotaxis protein</fullName>
    </submittedName>
</protein>